<reference evidence="1" key="1">
    <citation type="submission" date="2023-10" db="EMBL/GenBank/DDBJ databases">
        <authorList>
            <person name="Rodriguez Cubillos JULIANA M."/>
            <person name="De Vega J."/>
        </authorList>
    </citation>
    <scope>NUCLEOTIDE SEQUENCE</scope>
</reference>
<keyword evidence="2" id="KW-1185">Reference proteome</keyword>
<evidence type="ECO:0000313" key="2">
    <source>
        <dbReference type="Proteomes" id="UP001177021"/>
    </source>
</evidence>
<comment type="caution">
    <text evidence="1">The sequence shown here is derived from an EMBL/GenBank/DDBJ whole genome shotgun (WGS) entry which is preliminary data.</text>
</comment>
<organism evidence="1 2">
    <name type="scientific">Trifolium pratense</name>
    <name type="common">Red clover</name>
    <dbReference type="NCBI Taxonomy" id="57577"/>
    <lineage>
        <taxon>Eukaryota</taxon>
        <taxon>Viridiplantae</taxon>
        <taxon>Streptophyta</taxon>
        <taxon>Embryophyta</taxon>
        <taxon>Tracheophyta</taxon>
        <taxon>Spermatophyta</taxon>
        <taxon>Magnoliopsida</taxon>
        <taxon>eudicotyledons</taxon>
        <taxon>Gunneridae</taxon>
        <taxon>Pentapetalae</taxon>
        <taxon>rosids</taxon>
        <taxon>fabids</taxon>
        <taxon>Fabales</taxon>
        <taxon>Fabaceae</taxon>
        <taxon>Papilionoideae</taxon>
        <taxon>50 kb inversion clade</taxon>
        <taxon>NPAAA clade</taxon>
        <taxon>Hologalegina</taxon>
        <taxon>IRL clade</taxon>
        <taxon>Trifolieae</taxon>
        <taxon>Trifolium</taxon>
    </lineage>
</organism>
<proteinExistence type="predicted"/>
<name>A0ACB0JLN0_TRIPR</name>
<dbReference type="Proteomes" id="UP001177021">
    <property type="component" value="Unassembled WGS sequence"/>
</dbReference>
<accession>A0ACB0JLN0</accession>
<dbReference type="EMBL" id="CASHSV030000034">
    <property type="protein sequence ID" value="CAJ2644558.1"/>
    <property type="molecule type" value="Genomic_DNA"/>
</dbReference>
<protein>
    <submittedName>
        <fullName evidence="1">Uncharacterized protein</fullName>
    </submittedName>
</protein>
<gene>
    <name evidence="1" type="ORF">MILVUS5_LOCUS13543</name>
</gene>
<evidence type="ECO:0000313" key="1">
    <source>
        <dbReference type="EMBL" id="CAJ2644558.1"/>
    </source>
</evidence>
<sequence length="74" mass="8318">MIFIDHCIITAFPPLCLCREKGLAALQRAWWILFKQLETLAVQAWDGLVEIDKMNSANYAAVPHRIIPPSIGPT</sequence>